<keyword evidence="10" id="KW-1185">Reference proteome</keyword>
<feature type="transmembrane region" description="Helical" evidence="7">
    <location>
        <begin position="96"/>
        <end position="121"/>
    </location>
</feature>
<dbReference type="InterPro" id="IPR045621">
    <property type="entry name" value="BPD_transp_1_N"/>
</dbReference>
<comment type="subcellular location">
    <subcellularLocation>
        <location evidence="1 7">Cell membrane</location>
        <topology evidence="1 7">Multi-pass membrane protein</topology>
    </subcellularLocation>
</comment>
<sequence>MSLLSLIAQRLLQLVGVLAGITVVTFLLLHMAPGDPARLLAGDRASAETIAAIRTQYGLDLPLWRQFLTYFFNLLGGDIGQSLRFQRPVSELVAQFMWPTLFLTGYVMCLAVPPTVAMAIASARRPGGAVDQTIRIIGIAGLTIPVFWLAIMMSRFFGVSLGWFPVSGYGEGFTGHLYHLFLPALSTSIWLVPVLTQSLRAALIEKTTADFATAARAQGASEREIFWGTILPNAVLPTLNLLGVMVAFMIGGAIIVETVYAVPGLGSLMISALLGRDYYVVQGLTLIFAAATVIVTLTVDLLTAFIDPRVRL</sequence>
<evidence type="ECO:0000259" key="8">
    <source>
        <dbReference type="PROSITE" id="PS50928"/>
    </source>
</evidence>
<dbReference type="Proteomes" id="UP001464387">
    <property type="component" value="Unassembled WGS sequence"/>
</dbReference>
<keyword evidence="2 7" id="KW-0813">Transport</keyword>
<dbReference type="InterPro" id="IPR035906">
    <property type="entry name" value="MetI-like_sf"/>
</dbReference>
<keyword evidence="4 7" id="KW-0812">Transmembrane</keyword>
<keyword evidence="6 7" id="KW-0472">Membrane</keyword>
<evidence type="ECO:0000256" key="2">
    <source>
        <dbReference type="ARBA" id="ARBA00022448"/>
    </source>
</evidence>
<name>A0ABV1YC53_9HYPH</name>
<feature type="transmembrane region" description="Helical" evidence="7">
    <location>
        <begin position="12"/>
        <end position="32"/>
    </location>
</feature>
<proteinExistence type="inferred from homology"/>
<dbReference type="Pfam" id="PF19300">
    <property type="entry name" value="BPD_transp_1_N"/>
    <property type="match status" value="1"/>
</dbReference>
<evidence type="ECO:0000256" key="4">
    <source>
        <dbReference type="ARBA" id="ARBA00022692"/>
    </source>
</evidence>
<evidence type="ECO:0000313" key="10">
    <source>
        <dbReference type="Proteomes" id="UP001464387"/>
    </source>
</evidence>
<evidence type="ECO:0000256" key="5">
    <source>
        <dbReference type="ARBA" id="ARBA00022989"/>
    </source>
</evidence>
<dbReference type="PANTHER" id="PTHR43163">
    <property type="entry name" value="DIPEPTIDE TRANSPORT SYSTEM PERMEASE PROTEIN DPPB-RELATED"/>
    <property type="match status" value="1"/>
</dbReference>
<dbReference type="Gene3D" id="1.10.3720.10">
    <property type="entry name" value="MetI-like"/>
    <property type="match status" value="1"/>
</dbReference>
<feature type="transmembrane region" description="Helical" evidence="7">
    <location>
        <begin position="241"/>
        <end position="263"/>
    </location>
</feature>
<feature type="transmembrane region" description="Helical" evidence="7">
    <location>
        <begin position="177"/>
        <end position="196"/>
    </location>
</feature>
<dbReference type="InterPro" id="IPR000515">
    <property type="entry name" value="MetI-like"/>
</dbReference>
<feature type="transmembrane region" description="Helical" evidence="7">
    <location>
        <begin position="133"/>
        <end position="157"/>
    </location>
</feature>
<keyword evidence="5 7" id="KW-1133">Transmembrane helix</keyword>
<evidence type="ECO:0000256" key="1">
    <source>
        <dbReference type="ARBA" id="ARBA00004651"/>
    </source>
</evidence>
<evidence type="ECO:0000256" key="7">
    <source>
        <dbReference type="RuleBase" id="RU363032"/>
    </source>
</evidence>
<comment type="similarity">
    <text evidence="7">Belongs to the binding-protein-dependent transport system permease family.</text>
</comment>
<reference evidence="9 10" key="1">
    <citation type="journal article" date="2024" name="Proc. Natl. Acad. Sci. U.S.A.">
        <title>The evolutionary genomics of adaptation to stress in wild rhizobium bacteria.</title>
        <authorList>
            <person name="Kehlet-Delgado H."/>
            <person name="Montoya A.P."/>
            <person name="Jensen K.T."/>
            <person name="Wendlandt C.E."/>
            <person name="Dexheimer C."/>
            <person name="Roberts M."/>
            <person name="Torres Martinez L."/>
            <person name="Friesen M.L."/>
            <person name="Griffitts J.S."/>
            <person name="Porter S.S."/>
        </authorList>
    </citation>
    <scope>NUCLEOTIDE SEQUENCE [LARGE SCALE GENOMIC DNA]</scope>
    <source>
        <strain evidence="9 10">M0729</strain>
    </source>
</reference>
<dbReference type="PANTHER" id="PTHR43163:SF6">
    <property type="entry name" value="DIPEPTIDE TRANSPORT SYSTEM PERMEASE PROTEIN DPPB-RELATED"/>
    <property type="match status" value="1"/>
</dbReference>
<evidence type="ECO:0000313" key="9">
    <source>
        <dbReference type="EMBL" id="MER8932582.1"/>
    </source>
</evidence>
<dbReference type="SUPFAM" id="SSF161098">
    <property type="entry name" value="MetI-like"/>
    <property type="match status" value="1"/>
</dbReference>
<dbReference type="EMBL" id="JAMYPJ010000006">
    <property type="protein sequence ID" value="MER8932582.1"/>
    <property type="molecule type" value="Genomic_DNA"/>
</dbReference>
<accession>A0ABV1YC53</accession>
<gene>
    <name evidence="9" type="ORF">NKI33_06360</name>
</gene>
<feature type="transmembrane region" description="Helical" evidence="7">
    <location>
        <begin position="283"/>
        <end position="306"/>
    </location>
</feature>
<organism evidence="9 10">
    <name type="scientific">Mesorhizobium opportunistum</name>
    <dbReference type="NCBI Taxonomy" id="593909"/>
    <lineage>
        <taxon>Bacteria</taxon>
        <taxon>Pseudomonadati</taxon>
        <taxon>Pseudomonadota</taxon>
        <taxon>Alphaproteobacteria</taxon>
        <taxon>Hyphomicrobiales</taxon>
        <taxon>Phyllobacteriaceae</taxon>
        <taxon>Mesorhizobium</taxon>
    </lineage>
</organism>
<dbReference type="Pfam" id="PF00528">
    <property type="entry name" value="BPD_transp_1"/>
    <property type="match status" value="1"/>
</dbReference>
<dbReference type="PROSITE" id="PS50928">
    <property type="entry name" value="ABC_TM1"/>
    <property type="match status" value="1"/>
</dbReference>
<evidence type="ECO:0000256" key="3">
    <source>
        <dbReference type="ARBA" id="ARBA00022475"/>
    </source>
</evidence>
<dbReference type="CDD" id="cd06261">
    <property type="entry name" value="TM_PBP2"/>
    <property type="match status" value="1"/>
</dbReference>
<protein>
    <submittedName>
        <fullName evidence="9">ABC transporter permease</fullName>
    </submittedName>
</protein>
<evidence type="ECO:0000256" key="6">
    <source>
        <dbReference type="ARBA" id="ARBA00023136"/>
    </source>
</evidence>
<feature type="domain" description="ABC transmembrane type-1" evidence="8">
    <location>
        <begin position="97"/>
        <end position="303"/>
    </location>
</feature>
<dbReference type="RefSeq" id="WP_287273433.1">
    <property type="nucleotide sequence ID" value="NZ_JAMYMY010000005.1"/>
</dbReference>
<comment type="caution">
    <text evidence="9">The sequence shown here is derived from an EMBL/GenBank/DDBJ whole genome shotgun (WGS) entry which is preliminary data.</text>
</comment>
<keyword evidence="3" id="KW-1003">Cell membrane</keyword>